<dbReference type="NCBIfam" id="TIGR00586">
    <property type="entry name" value="mutt"/>
    <property type="match status" value="1"/>
</dbReference>
<dbReference type="InterPro" id="IPR015797">
    <property type="entry name" value="NUDIX_hydrolase-like_dom_sf"/>
</dbReference>
<keyword evidence="6" id="KW-0227">DNA damage</keyword>
<accession>A0A2V1H607</accession>
<dbReference type="GO" id="GO:0046872">
    <property type="term" value="F:metal ion binding"/>
    <property type="evidence" value="ECO:0007669"/>
    <property type="project" value="UniProtKB-KW"/>
</dbReference>
<keyword evidence="7" id="KW-0378">Hydrolase</keyword>
<feature type="binding site" evidence="18">
    <location>
        <position position="54"/>
    </location>
    <ligand>
        <name>Mg(2+)</name>
        <dbReference type="ChEBI" id="CHEBI:18420"/>
    </ligand>
</feature>
<evidence type="ECO:0000256" key="13">
    <source>
        <dbReference type="ARBA" id="ARBA00040794"/>
    </source>
</evidence>
<evidence type="ECO:0000256" key="10">
    <source>
        <dbReference type="ARBA" id="ARBA00035861"/>
    </source>
</evidence>
<comment type="similarity">
    <text evidence="2">Belongs to the Nudix hydrolase family.</text>
</comment>
<evidence type="ECO:0000256" key="1">
    <source>
        <dbReference type="ARBA" id="ARBA00001946"/>
    </source>
</evidence>
<dbReference type="GO" id="GO:0035539">
    <property type="term" value="F:8-oxo-7,8-dihydrodeoxyguanosine triphosphate pyrophosphatase activity"/>
    <property type="evidence" value="ECO:0007669"/>
    <property type="project" value="UniProtKB-EC"/>
</dbReference>
<proteinExistence type="inferred from homology"/>
<comment type="cofactor">
    <cofactor evidence="1 18">
        <name>Mg(2+)</name>
        <dbReference type="ChEBI" id="CHEBI:18420"/>
    </cofactor>
</comment>
<keyword evidence="3" id="KW-0515">Mutator protein</keyword>
<dbReference type="Gene3D" id="3.90.79.10">
    <property type="entry name" value="Nucleoside Triphosphate Pyrophosphohydrolase"/>
    <property type="match status" value="1"/>
</dbReference>
<evidence type="ECO:0000256" key="3">
    <source>
        <dbReference type="ARBA" id="ARBA00022457"/>
    </source>
</evidence>
<dbReference type="PANTHER" id="PTHR47707">
    <property type="entry name" value="8-OXO-DGTP DIPHOSPHATASE"/>
    <property type="match status" value="1"/>
</dbReference>
<feature type="binding site" evidence="17">
    <location>
        <position position="25"/>
    </location>
    <ligand>
        <name>8-oxo-dGTP</name>
        <dbReference type="ChEBI" id="CHEBI:77896"/>
    </ligand>
</feature>
<evidence type="ECO:0000256" key="18">
    <source>
        <dbReference type="PIRSR" id="PIRSR603561-2"/>
    </source>
</evidence>
<dbReference type="InterPro" id="IPR020084">
    <property type="entry name" value="NUDIX_hydrolase_CS"/>
</dbReference>
<keyword evidence="8 18" id="KW-0460">Magnesium</keyword>
<dbReference type="RefSeq" id="WP_116685451.1">
    <property type="nucleotide sequence ID" value="NZ_CAWNYD010000001.1"/>
</dbReference>
<feature type="domain" description="Nudix hydrolase" evidence="19">
    <location>
        <begin position="1"/>
        <end position="127"/>
    </location>
</feature>
<dbReference type="EC" id="3.6.1.55" evidence="12"/>
<feature type="binding site" evidence="18">
    <location>
        <position position="34"/>
    </location>
    <ligand>
        <name>Mg(2+)</name>
        <dbReference type="ChEBI" id="CHEBI:18420"/>
    </ligand>
</feature>
<dbReference type="GO" id="GO:0008413">
    <property type="term" value="F:8-oxo-7,8-dihydroguanosine triphosphate pyrophosphatase activity"/>
    <property type="evidence" value="ECO:0007669"/>
    <property type="project" value="InterPro"/>
</dbReference>
<dbReference type="GO" id="GO:0006281">
    <property type="term" value="P:DNA repair"/>
    <property type="evidence" value="ECO:0007669"/>
    <property type="project" value="UniProtKB-KW"/>
</dbReference>
<evidence type="ECO:0000256" key="17">
    <source>
        <dbReference type="PIRSR" id="PIRSR603561-1"/>
    </source>
</evidence>
<dbReference type="Pfam" id="PF14815">
    <property type="entry name" value="NUDIX_4"/>
    <property type="match status" value="1"/>
</dbReference>
<evidence type="ECO:0000256" key="4">
    <source>
        <dbReference type="ARBA" id="ARBA00022705"/>
    </source>
</evidence>
<evidence type="ECO:0000256" key="8">
    <source>
        <dbReference type="ARBA" id="ARBA00022842"/>
    </source>
</evidence>
<name>A0A2V1H607_9GAMM</name>
<evidence type="ECO:0000256" key="2">
    <source>
        <dbReference type="ARBA" id="ARBA00005582"/>
    </source>
</evidence>
<dbReference type="GO" id="GO:0044716">
    <property type="term" value="F:8-oxo-GDP phosphatase activity"/>
    <property type="evidence" value="ECO:0007669"/>
    <property type="project" value="TreeGrafter"/>
</dbReference>
<dbReference type="SUPFAM" id="SSF55811">
    <property type="entry name" value="Nudix"/>
    <property type="match status" value="1"/>
</dbReference>
<evidence type="ECO:0000256" key="6">
    <source>
        <dbReference type="ARBA" id="ARBA00022763"/>
    </source>
</evidence>
<comment type="catalytic activity">
    <reaction evidence="11">
        <text>8-oxo-GTP + H2O = 8-oxo-GMP + diphosphate + H(+)</text>
        <dbReference type="Rhea" id="RHEA:67616"/>
        <dbReference type="ChEBI" id="CHEBI:15377"/>
        <dbReference type="ChEBI" id="CHEBI:15378"/>
        <dbReference type="ChEBI" id="CHEBI:33019"/>
        <dbReference type="ChEBI" id="CHEBI:143553"/>
        <dbReference type="ChEBI" id="CHEBI:145694"/>
    </reaction>
</comment>
<dbReference type="PANTHER" id="PTHR47707:SF1">
    <property type="entry name" value="NUDIX HYDROLASE FAMILY PROTEIN"/>
    <property type="match status" value="1"/>
</dbReference>
<reference evidence="20 21" key="1">
    <citation type="submission" date="2018-04" db="EMBL/GenBank/DDBJ databases">
        <title>Thalassorhabdus spongiae gen. nov., sp. nov., isolated from a marine sponge in South-West Iceland.</title>
        <authorList>
            <person name="Knobloch S."/>
            <person name="Daussin A."/>
            <person name="Johannsson R."/>
            <person name="Marteinsson V.T."/>
        </authorList>
    </citation>
    <scope>NUCLEOTIDE SEQUENCE [LARGE SCALE GENOMIC DNA]</scope>
    <source>
        <strain evidence="20 21">Hp12</strain>
    </source>
</reference>
<gene>
    <name evidence="20" type="primary">mutT</name>
    <name evidence="20" type="ORF">DC094_02220</name>
</gene>
<dbReference type="InterPro" id="IPR003561">
    <property type="entry name" value="Mutator_MutT"/>
</dbReference>
<dbReference type="InterPro" id="IPR047127">
    <property type="entry name" value="MutT-like"/>
</dbReference>
<organism evidence="20 21">
    <name type="scientific">Pelagibaculum spongiae</name>
    <dbReference type="NCBI Taxonomy" id="2080658"/>
    <lineage>
        <taxon>Bacteria</taxon>
        <taxon>Pseudomonadati</taxon>
        <taxon>Pseudomonadota</taxon>
        <taxon>Gammaproteobacteria</taxon>
        <taxon>Oceanospirillales</taxon>
        <taxon>Pelagibaculum</taxon>
    </lineage>
</organism>
<dbReference type="PRINTS" id="PR00502">
    <property type="entry name" value="NUDIXFAMILY"/>
</dbReference>
<feature type="binding site" evidence="17">
    <location>
        <position position="20"/>
    </location>
    <ligand>
        <name>8-oxo-dGTP</name>
        <dbReference type="ChEBI" id="CHEBI:77896"/>
    </ligand>
</feature>
<evidence type="ECO:0000256" key="16">
    <source>
        <dbReference type="ARBA" id="ARBA00042798"/>
    </source>
</evidence>
<evidence type="ECO:0000256" key="14">
    <source>
        <dbReference type="ARBA" id="ARBA00041592"/>
    </source>
</evidence>
<dbReference type="AlphaFoldDB" id="A0A2V1H607"/>
<dbReference type="GO" id="GO:0044715">
    <property type="term" value="F:8-oxo-dGDP phosphatase activity"/>
    <property type="evidence" value="ECO:0007669"/>
    <property type="project" value="TreeGrafter"/>
</dbReference>
<keyword evidence="21" id="KW-1185">Reference proteome</keyword>
<dbReference type="InterPro" id="IPR000086">
    <property type="entry name" value="NUDIX_hydrolase_dom"/>
</dbReference>
<evidence type="ECO:0000256" key="7">
    <source>
        <dbReference type="ARBA" id="ARBA00022801"/>
    </source>
</evidence>
<comment type="catalytic activity">
    <reaction evidence="10">
        <text>8-oxo-dGTP + H2O = 8-oxo-dGMP + diphosphate + H(+)</text>
        <dbReference type="Rhea" id="RHEA:31575"/>
        <dbReference type="ChEBI" id="CHEBI:15377"/>
        <dbReference type="ChEBI" id="CHEBI:15378"/>
        <dbReference type="ChEBI" id="CHEBI:33019"/>
        <dbReference type="ChEBI" id="CHEBI:63224"/>
        <dbReference type="ChEBI" id="CHEBI:77896"/>
        <dbReference type="EC" id="3.6.1.55"/>
    </reaction>
</comment>
<evidence type="ECO:0000259" key="19">
    <source>
        <dbReference type="PROSITE" id="PS51462"/>
    </source>
</evidence>
<evidence type="ECO:0000256" key="5">
    <source>
        <dbReference type="ARBA" id="ARBA00022723"/>
    </source>
</evidence>
<evidence type="ECO:0000256" key="15">
    <source>
        <dbReference type="ARBA" id="ARBA00041979"/>
    </source>
</evidence>
<dbReference type="CDD" id="cd03425">
    <property type="entry name" value="NUDIX_MutT_NudA_like"/>
    <property type="match status" value="1"/>
</dbReference>
<dbReference type="Proteomes" id="UP000244906">
    <property type="component" value="Unassembled WGS sequence"/>
</dbReference>
<evidence type="ECO:0000256" key="12">
    <source>
        <dbReference type="ARBA" id="ARBA00038905"/>
    </source>
</evidence>
<evidence type="ECO:0000256" key="11">
    <source>
        <dbReference type="ARBA" id="ARBA00036904"/>
    </source>
</evidence>
<evidence type="ECO:0000313" key="21">
    <source>
        <dbReference type="Proteomes" id="UP000244906"/>
    </source>
</evidence>
<comment type="caution">
    <text evidence="20">The sequence shown here is derived from an EMBL/GenBank/DDBJ whole genome shotgun (WGS) entry which is preliminary data.</text>
</comment>
<dbReference type="InterPro" id="IPR020476">
    <property type="entry name" value="Nudix_hydrolase"/>
</dbReference>
<dbReference type="PROSITE" id="PS00893">
    <property type="entry name" value="NUDIX_BOX"/>
    <property type="match status" value="1"/>
</dbReference>
<dbReference type="OrthoDB" id="9810648at2"/>
<feature type="binding site" evidence="17">
    <location>
        <begin position="31"/>
        <end position="34"/>
    </location>
    <ligand>
        <name>8-oxo-dGTP</name>
        <dbReference type="ChEBI" id="CHEBI:77896"/>
    </ligand>
</feature>
<evidence type="ECO:0000313" key="20">
    <source>
        <dbReference type="EMBL" id="PVZ71862.1"/>
    </source>
</evidence>
<dbReference type="FunFam" id="3.90.79.10:FF:000014">
    <property type="entry name" value="8-oxo-dGTP diphosphatase MutT"/>
    <property type="match status" value="1"/>
</dbReference>
<evidence type="ECO:0000256" key="9">
    <source>
        <dbReference type="ARBA" id="ARBA00023204"/>
    </source>
</evidence>
<keyword evidence="4" id="KW-0235">DNA replication</keyword>
<sequence>MLQVVAGIIRRAGKVCICRRPSDKHEGDKWEFPGGKIEPGETHQEALYRELDEEVGIQIGQAEPLCRLVYRYPEKTVCLNFMVIDHFSNEPWGKEGQPLQWVDQNDLASFTFPKANFPVIKVLSLPQQCRVVSAEQITENILSGSAQNADLLCLQRGRQTIVEYAETAANLLSNLPCADHLLVDDFALAQQLACGYFGGISDSMHDGKKILLAQICSNASQIEKAINAKADVLLLDKITDSSESISQLMDFCSLPVYLQAANIVQAKRLGAKGVILREQMND</sequence>
<dbReference type="EMBL" id="QDDL01000001">
    <property type="protein sequence ID" value="PVZ71862.1"/>
    <property type="molecule type" value="Genomic_DNA"/>
</dbReference>
<dbReference type="InterPro" id="IPR029119">
    <property type="entry name" value="MutY_C"/>
</dbReference>
<keyword evidence="5 18" id="KW-0479">Metal-binding</keyword>
<protein>
    <recommendedName>
        <fullName evidence="13">8-oxo-dGTP diphosphatase</fullName>
        <ecNumber evidence="12">3.6.1.55</ecNumber>
    </recommendedName>
    <alternativeName>
        <fullName evidence="16">7,8-dihydro-8-oxoguanine-triphosphatase</fullName>
    </alternativeName>
    <alternativeName>
        <fullName evidence="15">Mutator protein MutT</fullName>
    </alternativeName>
    <alternativeName>
        <fullName evidence="14">dGTP pyrophosphohydrolase</fullName>
    </alternativeName>
</protein>
<dbReference type="PROSITE" id="PS51462">
    <property type="entry name" value="NUDIX"/>
    <property type="match status" value="1"/>
</dbReference>
<dbReference type="GO" id="GO:0006260">
    <property type="term" value="P:DNA replication"/>
    <property type="evidence" value="ECO:0007669"/>
    <property type="project" value="UniProtKB-KW"/>
</dbReference>
<keyword evidence="9" id="KW-0234">DNA repair</keyword>
<feature type="binding site" evidence="17">
    <location>
        <position position="116"/>
    </location>
    <ligand>
        <name>8-oxo-dGTP</name>
        <dbReference type="ChEBI" id="CHEBI:77896"/>
    </ligand>
</feature>